<evidence type="ECO:0000259" key="4">
    <source>
        <dbReference type="PROSITE" id="PS50042"/>
    </source>
</evidence>
<dbReference type="EMBL" id="LCBL01000001">
    <property type="protein sequence ID" value="KKS09644.1"/>
    <property type="molecule type" value="Genomic_DNA"/>
</dbReference>
<keyword evidence="3" id="KW-0804">Transcription</keyword>
<feature type="domain" description="HTH crp-type" evidence="5">
    <location>
        <begin position="147"/>
        <end position="220"/>
    </location>
</feature>
<dbReference type="AlphaFoldDB" id="A0A0G0W9H7"/>
<name>A0A0G0W9H7_UNCC2</name>
<reference evidence="6 7" key="1">
    <citation type="journal article" date="2015" name="Nature">
        <title>rRNA introns, odd ribosomes, and small enigmatic genomes across a large radiation of phyla.</title>
        <authorList>
            <person name="Brown C.T."/>
            <person name="Hug L.A."/>
            <person name="Thomas B.C."/>
            <person name="Sharon I."/>
            <person name="Castelle C.J."/>
            <person name="Singh A."/>
            <person name="Wilkins M.J."/>
            <person name="Williams K.H."/>
            <person name="Banfield J.F."/>
        </authorList>
    </citation>
    <scope>NUCLEOTIDE SEQUENCE [LARGE SCALE GENOMIC DNA]</scope>
</reference>
<dbReference type="InterPro" id="IPR014710">
    <property type="entry name" value="RmlC-like_jellyroll"/>
</dbReference>
<dbReference type="GO" id="GO:0003677">
    <property type="term" value="F:DNA binding"/>
    <property type="evidence" value="ECO:0007669"/>
    <property type="project" value="UniProtKB-KW"/>
</dbReference>
<dbReference type="Gene3D" id="2.60.120.10">
    <property type="entry name" value="Jelly Rolls"/>
    <property type="match status" value="1"/>
</dbReference>
<keyword evidence="2" id="KW-0238">DNA-binding</keyword>
<evidence type="ECO:0000256" key="3">
    <source>
        <dbReference type="ARBA" id="ARBA00023163"/>
    </source>
</evidence>
<dbReference type="SMART" id="SM00100">
    <property type="entry name" value="cNMP"/>
    <property type="match status" value="1"/>
</dbReference>
<evidence type="ECO:0000256" key="1">
    <source>
        <dbReference type="ARBA" id="ARBA00023015"/>
    </source>
</evidence>
<dbReference type="PANTHER" id="PTHR24567">
    <property type="entry name" value="CRP FAMILY TRANSCRIPTIONAL REGULATORY PROTEIN"/>
    <property type="match status" value="1"/>
</dbReference>
<dbReference type="InterPro" id="IPR018490">
    <property type="entry name" value="cNMP-bd_dom_sf"/>
</dbReference>
<dbReference type="SUPFAM" id="SSF51206">
    <property type="entry name" value="cAMP-binding domain-like"/>
    <property type="match status" value="1"/>
</dbReference>
<dbReference type="GO" id="GO:0005829">
    <property type="term" value="C:cytosol"/>
    <property type="evidence" value="ECO:0007669"/>
    <property type="project" value="TreeGrafter"/>
</dbReference>
<protein>
    <submittedName>
        <fullName evidence="6">CRP/FNR family transcription regulator</fullName>
    </submittedName>
</protein>
<dbReference type="PRINTS" id="PR00034">
    <property type="entry name" value="HTHCRP"/>
</dbReference>
<dbReference type="Pfam" id="PF13545">
    <property type="entry name" value="HTH_Crp_2"/>
    <property type="match status" value="1"/>
</dbReference>
<sequence>MEAKNCIIGPLYKNLNDKDISLILSKGIQKNYKKGETIVYPGETSSRIFILKKGQVKITQLSREGKKFILEIVRPGGIFSSEGFGLFHKGDFKDFVEVDKNSEVCEITKDDFVLLLKEIPSLSLNLIDILAEKLNLADNKLRDIALLDVKSRLKHELIHIARTIGFDKGEFYVIREKFTHEQLGEMLGTSRETITKSMSELKKEGFVSYDDLNRIIIKHK</sequence>
<feature type="domain" description="Cyclic nucleotide-binding" evidence="4">
    <location>
        <begin position="11"/>
        <end position="80"/>
    </location>
</feature>
<accession>A0A0G0W9H7</accession>
<dbReference type="Pfam" id="PF00027">
    <property type="entry name" value="cNMP_binding"/>
    <property type="match status" value="1"/>
</dbReference>
<dbReference type="SUPFAM" id="SSF46785">
    <property type="entry name" value="Winged helix' DNA-binding domain"/>
    <property type="match status" value="1"/>
</dbReference>
<gene>
    <name evidence="6" type="ORF">UU65_C0001G0049</name>
</gene>
<evidence type="ECO:0000313" key="6">
    <source>
        <dbReference type="EMBL" id="KKS09644.1"/>
    </source>
</evidence>
<dbReference type="InterPro" id="IPR050397">
    <property type="entry name" value="Env_Response_Regulators"/>
</dbReference>
<dbReference type="PROSITE" id="PS50042">
    <property type="entry name" value="CNMP_BINDING_3"/>
    <property type="match status" value="1"/>
</dbReference>
<dbReference type="InterPro" id="IPR036388">
    <property type="entry name" value="WH-like_DNA-bd_sf"/>
</dbReference>
<dbReference type="GO" id="GO:0003700">
    <property type="term" value="F:DNA-binding transcription factor activity"/>
    <property type="evidence" value="ECO:0007669"/>
    <property type="project" value="TreeGrafter"/>
</dbReference>
<evidence type="ECO:0000259" key="5">
    <source>
        <dbReference type="PROSITE" id="PS51063"/>
    </source>
</evidence>
<evidence type="ECO:0000256" key="2">
    <source>
        <dbReference type="ARBA" id="ARBA00023125"/>
    </source>
</evidence>
<dbReference type="InterPro" id="IPR036390">
    <property type="entry name" value="WH_DNA-bd_sf"/>
</dbReference>
<comment type="caution">
    <text evidence="6">The sequence shown here is derived from an EMBL/GenBank/DDBJ whole genome shotgun (WGS) entry which is preliminary data.</text>
</comment>
<dbReference type="Gene3D" id="1.10.10.10">
    <property type="entry name" value="Winged helix-like DNA-binding domain superfamily/Winged helix DNA-binding domain"/>
    <property type="match status" value="1"/>
</dbReference>
<dbReference type="InterPro" id="IPR000595">
    <property type="entry name" value="cNMP-bd_dom"/>
</dbReference>
<evidence type="ECO:0000313" key="7">
    <source>
        <dbReference type="Proteomes" id="UP000033869"/>
    </source>
</evidence>
<dbReference type="SMART" id="SM00419">
    <property type="entry name" value="HTH_CRP"/>
    <property type="match status" value="1"/>
</dbReference>
<dbReference type="Proteomes" id="UP000033869">
    <property type="component" value="Unassembled WGS sequence"/>
</dbReference>
<proteinExistence type="predicted"/>
<organism evidence="6 7">
    <name type="scientific">candidate division CPR2 bacterium GW2011_GWC1_41_48</name>
    <dbReference type="NCBI Taxonomy" id="1618344"/>
    <lineage>
        <taxon>Bacteria</taxon>
        <taxon>Bacteria division CPR2</taxon>
    </lineage>
</organism>
<dbReference type="PANTHER" id="PTHR24567:SF74">
    <property type="entry name" value="HTH-TYPE TRANSCRIPTIONAL REGULATOR ARCR"/>
    <property type="match status" value="1"/>
</dbReference>
<dbReference type="CDD" id="cd00038">
    <property type="entry name" value="CAP_ED"/>
    <property type="match status" value="1"/>
</dbReference>
<dbReference type="PROSITE" id="PS51063">
    <property type="entry name" value="HTH_CRP_2"/>
    <property type="match status" value="1"/>
</dbReference>
<keyword evidence="1" id="KW-0805">Transcription regulation</keyword>
<dbReference type="InterPro" id="IPR012318">
    <property type="entry name" value="HTH_CRP"/>
</dbReference>